<sequence>MITPTPVHDSVKEFQDKSIDENLDYALLKHEKSHLQRKLTEQRYFYKQLQVLYSQVEKTKNYQEFIDVLTNLKPLLREIFTLEGQQRRSSKFSTDIDIDWTKYGIDVLEYVSANDQLLAMYTEGLLL</sequence>
<accession>H2AXC1</accession>
<dbReference type="InParanoid" id="H2AXC1"/>
<dbReference type="HOGENOM" id="CLU_152070_0_0_1"/>
<dbReference type="RefSeq" id="XP_003958156.1">
    <property type="nucleotide sequence ID" value="XM_003958107.1"/>
</dbReference>
<reference evidence="1 2" key="1">
    <citation type="journal article" date="2011" name="Proc. Natl. Acad. Sci. U.S.A.">
        <title>Evolutionary erosion of yeast sex chromosomes by mating-type switching accidents.</title>
        <authorList>
            <person name="Gordon J.L."/>
            <person name="Armisen D."/>
            <person name="Proux-Wera E."/>
            <person name="Oheigeartaigh S.S."/>
            <person name="Byrne K.P."/>
            <person name="Wolfe K.H."/>
        </authorList>
    </citation>
    <scope>NUCLEOTIDE SEQUENCE [LARGE SCALE GENOMIC DNA]</scope>
    <source>
        <strain evidence="2">ATCC 22294 / BCRC 22015 / CBS 2517 / CECT 1963 / NBRC 1671 / NRRL Y-8276</strain>
    </source>
</reference>
<protein>
    <submittedName>
        <fullName evidence="1">Uncharacterized protein</fullName>
    </submittedName>
</protein>
<dbReference type="OrthoDB" id="4067598at2759"/>
<proteinExistence type="predicted"/>
<dbReference type="AlphaFoldDB" id="H2AXC1"/>
<keyword evidence="2" id="KW-1185">Reference proteome</keyword>
<name>H2AXC1_KAZAF</name>
<dbReference type="Proteomes" id="UP000005220">
    <property type="component" value="Chromosome 6"/>
</dbReference>
<dbReference type="GO" id="GO:0140671">
    <property type="term" value="C:ADA complex"/>
    <property type="evidence" value="ECO:0007669"/>
    <property type="project" value="EnsemblFungi"/>
</dbReference>
<dbReference type="GO" id="GO:0045944">
    <property type="term" value="P:positive regulation of transcription by RNA polymerase II"/>
    <property type="evidence" value="ECO:0007669"/>
    <property type="project" value="EnsemblFungi"/>
</dbReference>
<evidence type="ECO:0000313" key="2">
    <source>
        <dbReference type="Proteomes" id="UP000005220"/>
    </source>
</evidence>
<gene>
    <name evidence="1" type="primary">KAFR0F04260</name>
    <name evidence="1" type="ORF">KAFR_0F04260</name>
</gene>
<organism evidence="1 2">
    <name type="scientific">Kazachstania africana (strain ATCC 22294 / BCRC 22015 / CBS 2517 / CECT 1963 / NBRC 1671 / NRRL Y-8276)</name>
    <name type="common">Yeast</name>
    <name type="synonym">Kluyveromyces africanus</name>
    <dbReference type="NCBI Taxonomy" id="1071382"/>
    <lineage>
        <taxon>Eukaryota</taxon>
        <taxon>Fungi</taxon>
        <taxon>Dikarya</taxon>
        <taxon>Ascomycota</taxon>
        <taxon>Saccharomycotina</taxon>
        <taxon>Saccharomycetes</taxon>
        <taxon>Saccharomycetales</taxon>
        <taxon>Saccharomycetaceae</taxon>
        <taxon>Kazachstania</taxon>
    </lineage>
</organism>
<dbReference type="GeneID" id="13884488"/>
<dbReference type="eggNOG" id="ENOG502S8R2">
    <property type="taxonomic scope" value="Eukaryota"/>
</dbReference>
<dbReference type="STRING" id="1071382.H2AXC1"/>
<dbReference type="KEGG" id="kaf:KAFR_0F04260"/>
<dbReference type="EMBL" id="HE650826">
    <property type="protein sequence ID" value="CCF59021.1"/>
    <property type="molecule type" value="Genomic_DNA"/>
</dbReference>
<evidence type="ECO:0000313" key="1">
    <source>
        <dbReference type="EMBL" id="CCF59021.1"/>
    </source>
</evidence>
<dbReference type="FunCoup" id="H2AXC1">
    <property type="interactions" value="256"/>
</dbReference>